<evidence type="ECO:0000313" key="1">
    <source>
        <dbReference type="EMBL" id="GGR56331.1"/>
    </source>
</evidence>
<proteinExistence type="predicted"/>
<reference evidence="2" key="1">
    <citation type="journal article" date="2019" name="Int. J. Syst. Evol. Microbiol.">
        <title>The Global Catalogue of Microorganisms (GCM) 10K type strain sequencing project: providing services to taxonomists for standard genome sequencing and annotation.</title>
        <authorList>
            <consortium name="The Broad Institute Genomics Platform"/>
            <consortium name="The Broad Institute Genome Sequencing Center for Infectious Disease"/>
            <person name="Wu L."/>
            <person name="Ma J."/>
        </authorList>
    </citation>
    <scope>NUCLEOTIDE SEQUENCE [LARGE SCALE GENOMIC DNA]</scope>
    <source>
        <strain evidence="2">JCM 31404</strain>
    </source>
</reference>
<keyword evidence="2" id="KW-1185">Reference proteome</keyword>
<evidence type="ECO:0000313" key="2">
    <source>
        <dbReference type="Proteomes" id="UP000634308"/>
    </source>
</evidence>
<dbReference type="EMBL" id="BMQM01000009">
    <property type="protein sequence ID" value="GGR56331.1"/>
    <property type="molecule type" value="Genomic_DNA"/>
</dbReference>
<comment type="caution">
    <text evidence="1">The sequence shown here is derived from an EMBL/GenBank/DDBJ whole genome shotgun (WGS) entry which is preliminary data.</text>
</comment>
<accession>A0ABQ2RS68</accession>
<dbReference type="Proteomes" id="UP000634308">
    <property type="component" value="Unassembled WGS sequence"/>
</dbReference>
<gene>
    <name evidence="1" type="ORF">GCM10008959_17550</name>
</gene>
<organism evidence="1 2">
    <name type="scientific">Deinococcus seoulensis</name>
    <dbReference type="NCBI Taxonomy" id="1837379"/>
    <lineage>
        <taxon>Bacteria</taxon>
        <taxon>Thermotogati</taxon>
        <taxon>Deinococcota</taxon>
        <taxon>Deinococci</taxon>
        <taxon>Deinococcales</taxon>
        <taxon>Deinococcaceae</taxon>
        <taxon>Deinococcus</taxon>
    </lineage>
</organism>
<name>A0ABQ2RS68_9DEIO</name>
<protein>
    <submittedName>
        <fullName evidence="1">Uncharacterized protein</fullName>
    </submittedName>
</protein>
<sequence>MRDRVASFTADVRFLSNSHPLGPGGLCSPFNRSPLQSVVWTVTPRASKAVRAAPGAWSVTQS</sequence>